<gene>
    <name evidence="2" type="ORF">UT92_C0021G0007</name>
</gene>
<sequence>MLKRLKKIFEENKIWTTAGIVSAVLAVLVLILFKDEVDRFTFIMPIFAAFIVVGILTLADEEDKKEKKS</sequence>
<accession>A0A0G0RNR7</accession>
<reference evidence="2 3" key="1">
    <citation type="journal article" date="2015" name="Nature">
        <title>rRNA introns, odd ribosomes, and small enigmatic genomes across a large radiation of phyla.</title>
        <authorList>
            <person name="Brown C.T."/>
            <person name="Hug L.A."/>
            <person name="Thomas B.C."/>
            <person name="Sharon I."/>
            <person name="Castelle C.J."/>
            <person name="Singh A."/>
            <person name="Wilkins M.J."/>
            <person name="Williams K.H."/>
            <person name="Banfield J.F."/>
        </authorList>
    </citation>
    <scope>NUCLEOTIDE SEQUENCE [LARGE SCALE GENOMIC DNA]</scope>
</reference>
<proteinExistence type="predicted"/>
<keyword evidence="1" id="KW-0812">Transmembrane</keyword>
<keyword evidence="1" id="KW-1133">Transmembrane helix</keyword>
<keyword evidence="1" id="KW-0472">Membrane</keyword>
<organism evidence="2 3">
    <name type="scientific">Candidatus Curtissbacteria bacterium GW2011_GWA1_40_24</name>
    <dbReference type="NCBI Taxonomy" id="1618406"/>
    <lineage>
        <taxon>Bacteria</taxon>
        <taxon>Candidatus Curtissiibacteriota</taxon>
    </lineage>
</organism>
<name>A0A0G0RNR7_9BACT</name>
<evidence type="ECO:0000256" key="1">
    <source>
        <dbReference type="SAM" id="Phobius"/>
    </source>
</evidence>
<feature type="transmembrane region" description="Helical" evidence="1">
    <location>
        <begin position="39"/>
        <end position="59"/>
    </location>
</feature>
<protein>
    <submittedName>
        <fullName evidence="2">Uncharacterized protein</fullName>
    </submittedName>
</protein>
<evidence type="ECO:0000313" key="2">
    <source>
        <dbReference type="EMBL" id="KKR54364.1"/>
    </source>
</evidence>
<feature type="transmembrane region" description="Helical" evidence="1">
    <location>
        <begin position="12"/>
        <end position="33"/>
    </location>
</feature>
<evidence type="ECO:0000313" key="3">
    <source>
        <dbReference type="Proteomes" id="UP000034489"/>
    </source>
</evidence>
<comment type="caution">
    <text evidence="2">The sequence shown here is derived from an EMBL/GenBank/DDBJ whole genome shotgun (WGS) entry which is preliminary data.</text>
</comment>
<dbReference type="AlphaFoldDB" id="A0A0G0RNR7"/>
<dbReference type="Proteomes" id="UP000034489">
    <property type="component" value="Unassembled WGS sequence"/>
</dbReference>
<dbReference type="EMBL" id="LBYQ01000021">
    <property type="protein sequence ID" value="KKR54364.1"/>
    <property type="molecule type" value="Genomic_DNA"/>
</dbReference>